<dbReference type="Proteomes" id="UP000055060">
    <property type="component" value="Unassembled WGS sequence"/>
</dbReference>
<feature type="transmembrane region" description="Helical" evidence="1">
    <location>
        <begin position="73"/>
        <end position="91"/>
    </location>
</feature>
<dbReference type="RefSeq" id="WP_152031774.1">
    <property type="nucleotide sequence ID" value="NZ_DF967972.1"/>
</dbReference>
<dbReference type="AlphaFoldDB" id="A0A0S7BI87"/>
<keyword evidence="1" id="KW-0812">Transmembrane</keyword>
<dbReference type="STRING" id="360412.LARV_02073"/>
<dbReference type="EMBL" id="DF967972">
    <property type="protein sequence ID" value="GAP14307.1"/>
    <property type="molecule type" value="Genomic_DNA"/>
</dbReference>
<feature type="transmembrane region" description="Helical" evidence="1">
    <location>
        <begin position="226"/>
        <end position="244"/>
    </location>
</feature>
<feature type="transmembrane region" description="Helical" evidence="1">
    <location>
        <begin position="192"/>
        <end position="214"/>
    </location>
</feature>
<keyword evidence="1" id="KW-1133">Transmembrane helix</keyword>
<organism evidence="2">
    <name type="scientific">Longilinea arvoryzae</name>
    <dbReference type="NCBI Taxonomy" id="360412"/>
    <lineage>
        <taxon>Bacteria</taxon>
        <taxon>Bacillati</taxon>
        <taxon>Chloroflexota</taxon>
        <taxon>Anaerolineae</taxon>
        <taxon>Anaerolineales</taxon>
        <taxon>Anaerolineaceae</taxon>
        <taxon>Longilinea</taxon>
    </lineage>
</organism>
<evidence type="ECO:0000313" key="3">
    <source>
        <dbReference type="Proteomes" id="UP000055060"/>
    </source>
</evidence>
<proteinExistence type="predicted"/>
<dbReference type="OrthoDB" id="166842at2"/>
<keyword evidence="3" id="KW-1185">Reference proteome</keyword>
<feature type="transmembrane region" description="Helical" evidence="1">
    <location>
        <begin position="133"/>
        <end position="152"/>
    </location>
</feature>
<gene>
    <name evidence="2" type="ORF">LARV_02073</name>
</gene>
<accession>A0A0S7BI87</accession>
<keyword evidence="1" id="KW-0472">Membrane</keyword>
<evidence type="ECO:0000313" key="2">
    <source>
        <dbReference type="EMBL" id="GAP14307.1"/>
    </source>
</evidence>
<feature type="transmembrane region" description="Helical" evidence="1">
    <location>
        <begin position="48"/>
        <end position="67"/>
    </location>
</feature>
<feature type="transmembrane region" description="Helical" evidence="1">
    <location>
        <begin position="103"/>
        <end position="121"/>
    </location>
</feature>
<name>A0A0S7BI87_9CHLR</name>
<sequence length="245" mass="27887">MERLGKKALMRITQRSTFETPAIHLEDGPIIISGPLWKWDWVSKLRDGLLPAFVMQLLILVPSLLILPIQNRFSRPGLLVYMLILLAGGVVTLERSLPENRPMVRRAWYGLSGGMLTWMALEVTDRLSGAGLTSLNAVPFILILGLISTILWRRVFPLPVRWFMLVFFLNWISRFLISGEEFLAGYFPQVELAYWITAGLGGLGIVISLISIIWRSRERIQRMRMAIGLWFSTLVVLEVLLAILL</sequence>
<reference evidence="2" key="1">
    <citation type="submission" date="2015-07" db="EMBL/GenBank/DDBJ databases">
        <title>Draft Genome Sequences of Anaerolinea thermolimosa IMO-1, Bellilinea caldifistulae GOMI-1, Leptolinea tardivitalis YMTK-2, Levilinea saccharolytica KIBI-1,Longilinea arvoryzae KOME-1, Previously Described as Members of the Anaerolineaceae (Chloroflexi).</title>
        <authorList>
            <person name="Sekiguchi Y."/>
            <person name="Ohashi A."/>
            <person name="Matsuura N."/>
            <person name="Tourlousse M.D."/>
        </authorList>
    </citation>
    <scope>NUCLEOTIDE SEQUENCE [LARGE SCALE GENOMIC DNA]</scope>
    <source>
        <strain evidence="2">KOME-1</strain>
    </source>
</reference>
<evidence type="ECO:0000256" key="1">
    <source>
        <dbReference type="SAM" id="Phobius"/>
    </source>
</evidence>
<protein>
    <submittedName>
        <fullName evidence="2">Uncharacterized protein</fullName>
    </submittedName>
</protein>
<feature type="transmembrane region" description="Helical" evidence="1">
    <location>
        <begin position="159"/>
        <end position="177"/>
    </location>
</feature>